<dbReference type="GO" id="GO:0006508">
    <property type="term" value="P:proteolysis"/>
    <property type="evidence" value="ECO:0007669"/>
    <property type="project" value="UniProtKB-KW"/>
</dbReference>
<dbReference type="PRINTS" id="PR00722">
    <property type="entry name" value="CHYMOTRYPSIN"/>
</dbReference>
<dbReference type="InterPro" id="IPR001254">
    <property type="entry name" value="Trypsin_dom"/>
</dbReference>
<keyword evidence="8" id="KW-1015">Disulfide bond</keyword>
<evidence type="ECO:0000256" key="5">
    <source>
        <dbReference type="ARBA" id="ARBA00022801"/>
    </source>
</evidence>
<dbReference type="EC" id="3.4.21.4" evidence="12"/>
<reference evidence="13" key="2">
    <citation type="submission" date="2011-01" db="EMBL/GenBank/DDBJ databases">
        <title>The complete genome of Deinococcus maricopensis DSM 21211.</title>
        <authorList>
            <consortium name="US DOE Joint Genome Institute (JGI-PGF)"/>
            <person name="Lucas S."/>
            <person name="Copeland A."/>
            <person name="Lapidus A."/>
            <person name="Goodwin L."/>
            <person name="Pitluck S."/>
            <person name="Kyrpides N."/>
            <person name="Mavromatis K."/>
            <person name="Pagani I."/>
            <person name="Ivanova N."/>
            <person name="Ovchinnikova G."/>
            <person name="Zeytun A."/>
            <person name="Detter J.C."/>
            <person name="Han C."/>
            <person name="Land M."/>
            <person name="Hauser L."/>
            <person name="Markowitz V."/>
            <person name="Cheng J.-F."/>
            <person name="Hugenholtz P."/>
            <person name="Woyke T."/>
            <person name="Wu D."/>
            <person name="Pukall R."/>
            <person name="Gehrich-Schroeter G."/>
            <person name="Brambilla E."/>
            <person name="Klenk H.-P."/>
            <person name="Eisen J.A."/>
        </authorList>
    </citation>
    <scope>NUCLEOTIDE SEQUENCE [LARGE SCALE GENOMIC DNA]</scope>
    <source>
        <strain evidence="13">DSM 21211 / LMG 22137 / NRRL B-23946 / LB-34</strain>
    </source>
</reference>
<dbReference type="CDD" id="cd00190">
    <property type="entry name" value="Tryp_SPc"/>
    <property type="match status" value="1"/>
</dbReference>
<evidence type="ECO:0000256" key="3">
    <source>
        <dbReference type="ARBA" id="ARBA00022670"/>
    </source>
</evidence>
<evidence type="ECO:0000313" key="13">
    <source>
        <dbReference type="Proteomes" id="UP000008635"/>
    </source>
</evidence>
<protein>
    <submittedName>
        <fullName evidence="12">Secreted peptidase</fullName>
        <ecNumber evidence="12">3.4.21.4</ecNumber>
    </submittedName>
</protein>
<keyword evidence="3 9" id="KW-0645">Protease</keyword>
<keyword evidence="4 10" id="KW-0732">Signal</keyword>
<evidence type="ECO:0000256" key="4">
    <source>
        <dbReference type="ARBA" id="ARBA00022729"/>
    </source>
</evidence>
<dbReference type="InterPro" id="IPR043504">
    <property type="entry name" value="Peptidase_S1_PA_chymotrypsin"/>
</dbReference>
<dbReference type="Gene3D" id="2.40.10.10">
    <property type="entry name" value="Trypsin-like serine proteases"/>
    <property type="match status" value="1"/>
</dbReference>
<dbReference type="InterPro" id="IPR051487">
    <property type="entry name" value="Ser/Thr_Proteases_Immune/Dev"/>
</dbReference>
<accession>E8UA10</accession>
<dbReference type="FunFam" id="2.40.10.10:FF:000146">
    <property type="entry name" value="Serine protease 53"/>
    <property type="match status" value="1"/>
</dbReference>
<reference evidence="12 13" key="1">
    <citation type="journal article" date="2011" name="Stand. Genomic Sci.">
        <title>Complete genome sequence of Deinococcus maricopensis type strain (LB-34).</title>
        <authorList>
            <person name="Pukall R."/>
            <person name="Zeytun A."/>
            <person name="Lucas S."/>
            <person name="Lapidus A."/>
            <person name="Hammon N."/>
            <person name="Deshpande S."/>
            <person name="Nolan M."/>
            <person name="Cheng J.F."/>
            <person name="Pitluck S."/>
            <person name="Liolios K."/>
            <person name="Pagani I."/>
            <person name="Mikhailova N."/>
            <person name="Ivanova N."/>
            <person name="Mavromatis K."/>
            <person name="Pati A."/>
            <person name="Tapia R."/>
            <person name="Han C."/>
            <person name="Goodwin L."/>
            <person name="Chen A."/>
            <person name="Palaniappan K."/>
            <person name="Land M."/>
            <person name="Hauser L."/>
            <person name="Chang Y.J."/>
            <person name="Jeffries C.D."/>
            <person name="Brambilla E.M."/>
            <person name="Rohde M."/>
            <person name="Goker M."/>
            <person name="Detter J.C."/>
            <person name="Woyke T."/>
            <person name="Bristow J."/>
            <person name="Eisen J.A."/>
            <person name="Markowitz V."/>
            <person name="Hugenholtz P."/>
            <person name="Kyrpides N.C."/>
            <person name="Klenk H.P."/>
        </authorList>
    </citation>
    <scope>NUCLEOTIDE SEQUENCE [LARGE SCALE GENOMIC DNA]</scope>
    <source>
        <strain evidence="13">DSM 21211 / LMG 22137 / NRRL B-23946 / LB-34</strain>
    </source>
</reference>
<sequence precursor="true">MLKRMLSAAAISMVAILSACNQTAVVPTSTDAPVAATPAKGVDQQIVYGTVSAYGSRPYQVAVLPSTRPNSAYCGGTLIGSNWVMTAAHCVYGASASSRIVRAGVYTLSNSTEGQKLNVAQIYVHPNYRSSADSYDIALLRLSSAVTTSAAKPAALPSNSVESVLDVDGKYAVVSGWGITESGSASDKLREVSIPISPTSGDCGSRPGNTICGKYASGKDSCNGDSGGPLAQTYNSKFYVLGIVSYGPTECRGYGVYTRVNGYLSWIQSVSGITAQ</sequence>
<dbReference type="GO" id="GO:0004252">
    <property type="term" value="F:serine-type endopeptidase activity"/>
    <property type="evidence" value="ECO:0007669"/>
    <property type="project" value="UniProtKB-EC"/>
</dbReference>
<dbReference type="STRING" id="709986.Deima_2261"/>
<dbReference type="SMART" id="SM00020">
    <property type="entry name" value="Tryp_SPc"/>
    <property type="match status" value="1"/>
</dbReference>
<evidence type="ECO:0000256" key="2">
    <source>
        <dbReference type="ARBA" id="ARBA00022525"/>
    </source>
</evidence>
<feature type="chain" id="PRO_5003228515" evidence="10">
    <location>
        <begin position="25"/>
        <end position="276"/>
    </location>
</feature>
<dbReference type="PANTHER" id="PTHR24256">
    <property type="entry name" value="TRYPTASE-RELATED"/>
    <property type="match status" value="1"/>
</dbReference>
<evidence type="ECO:0000256" key="9">
    <source>
        <dbReference type="RuleBase" id="RU363034"/>
    </source>
</evidence>
<dbReference type="PROSITE" id="PS00134">
    <property type="entry name" value="TRYPSIN_HIS"/>
    <property type="match status" value="1"/>
</dbReference>
<evidence type="ECO:0000256" key="8">
    <source>
        <dbReference type="ARBA" id="ARBA00023157"/>
    </source>
</evidence>
<dbReference type="SUPFAM" id="SSF50494">
    <property type="entry name" value="Trypsin-like serine proteases"/>
    <property type="match status" value="1"/>
</dbReference>
<keyword evidence="5 9" id="KW-0378">Hydrolase</keyword>
<dbReference type="InterPro" id="IPR001314">
    <property type="entry name" value="Peptidase_S1A"/>
</dbReference>
<dbReference type="InterPro" id="IPR009003">
    <property type="entry name" value="Peptidase_S1_PA"/>
</dbReference>
<dbReference type="HOGENOM" id="CLU_006842_0_4_0"/>
<dbReference type="PROSITE" id="PS51257">
    <property type="entry name" value="PROKAR_LIPOPROTEIN"/>
    <property type="match status" value="1"/>
</dbReference>
<dbReference type="EMBL" id="CP002454">
    <property type="protein sequence ID" value="ADV67899.1"/>
    <property type="molecule type" value="Genomic_DNA"/>
</dbReference>
<organism evidence="12 13">
    <name type="scientific">Deinococcus maricopensis (strain DSM 21211 / LMG 22137 / NRRL B-23946 / LB-34)</name>
    <dbReference type="NCBI Taxonomy" id="709986"/>
    <lineage>
        <taxon>Bacteria</taxon>
        <taxon>Thermotogati</taxon>
        <taxon>Deinococcota</taxon>
        <taxon>Deinococci</taxon>
        <taxon>Deinococcales</taxon>
        <taxon>Deinococcaceae</taxon>
        <taxon>Deinococcus</taxon>
    </lineage>
</organism>
<evidence type="ECO:0000313" key="12">
    <source>
        <dbReference type="EMBL" id="ADV67899.1"/>
    </source>
</evidence>
<dbReference type="Proteomes" id="UP000008635">
    <property type="component" value="Chromosome"/>
</dbReference>
<evidence type="ECO:0000256" key="1">
    <source>
        <dbReference type="ARBA" id="ARBA00004613"/>
    </source>
</evidence>
<gene>
    <name evidence="12" type="ordered locus">Deima_2261</name>
</gene>
<keyword evidence="7" id="KW-0865">Zymogen</keyword>
<dbReference type="AlphaFoldDB" id="E8UA10"/>
<dbReference type="Pfam" id="PF00089">
    <property type="entry name" value="Trypsin"/>
    <property type="match status" value="1"/>
</dbReference>
<dbReference type="InterPro" id="IPR033116">
    <property type="entry name" value="TRYPSIN_SER"/>
</dbReference>
<keyword evidence="13" id="KW-1185">Reference proteome</keyword>
<feature type="signal peptide" evidence="10">
    <location>
        <begin position="1"/>
        <end position="24"/>
    </location>
</feature>
<name>E8UA10_DEIML</name>
<evidence type="ECO:0000259" key="11">
    <source>
        <dbReference type="PROSITE" id="PS50240"/>
    </source>
</evidence>
<dbReference type="KEGG" id="dmr:Deima_2261"/>
<feature type="domain" description="Peptidase S1" evidence="11">
    <location>
        <begin position="46"/>
        <end position="272"/>
    </location>
</feature>
<dbReference type="PROSITE" id="PS00135">
    <property type="entry name" value="TRYPSIN_SER"/>
    <property type="match status" value="1"/>
</dbReference>
<comment type="subcellular location">
    <subcellularLocation>
        <location evidence="1">Secreted</location>
    </subcellularLocation>
</comment>
<proteinExistence type="predicted"/>
<evidence type="ECO:0000256" key="10">
    <source>
        <dbReference type="SAM" id="SignalP"/>
    </source>
</evidence>
<keyword evidence="2" id="KW-0964">Secreted</keyword>
<dbReference type="GO" id="GO:0005576">
    <property type="term" value="C:extracellular region"/>
    <property type="evidence" value="ECO:0007669"/>
    <property type="project" value="UniProtKB-SubCell"/>
</dbReference>
<dbReference type="InterPro" id="IPR018114">
    <property type="entry name" value="TRYPSIN_HIS"/>
</dbReference>
<evidence type="ECO:0000256" key="6">
    <source>
        <dbReference type="ARBA" id="ARBA00022825"/>
    </source>
</evidence>
<dbReference type="PROSITE" id="PS50240">
    <property type="entry name" value="TRYPSIN_DOM"/>
    <property type="match status" value="1"/>
</dbReference>
<dbReference type="eggNOG" id="COG5640">
    <property type="taxonomic scope" value="Bacteria"/>
</dbReference>
<keyword evidence="6 9" id="KW-0720">Serine protease</keyword>
<evidence type="ECO:0000256" key="7">
    <source>
        <dbReference type="ARBA" id="ARBA00023145"/>
    </source>
</evidence>